<accession>A0ACC5R6Q4</accession>
<evidence type="ECO:0000313" key="1">
    <source>
        <dbReference type="EMBL" id="MBK1868285.1"/>
    </source>
</evidence>
<dbReference type="Proteomes" id="UP000616151">
    <property type="component" value="Unassembled WGS sequence"/>
</dbReference>
<proteinExistence type="predicted"/>
<protein>
    <submittedName>
        <fullName evidence="1">Transcriptional regulator</fullName>
    </submittedName>
</protein>
<organism evidence="1 2">
    <name type="scientific">Taklimakanibacter albus</name>
    <dbReference type="NCBI Taxonomy" id="2800327"/>
    <lineage>
        <taxon>Bacteria</taxon>
        <taxon>Pseudomonadati</taxon>
        <taxon>Pseudomonadota</taxon>
        <taxon>Alphaproteobacteria</taxon>
        <taxon>Hyphomicrobiales</taxon>
        <taxon>Aestuariivirgaceae</taxon>
        <taxon>Taklimakanibacter</taxon>
    </lineage>
</organism>
<dbReference type="EMBL" id="JAENHL010000007">
    <property type="protein sequence ID" value="MBK1868285.1"/>
    <property type="molecule type" value="Genomic_DNA"/>
</dbReference>
<comment type="caution">
    <text evidence="1">The sequence shown here is derived from an EMBL/GenBank/DDBJ whole genome shotgun (WGS) entry which is preliminary data.</text>
</comment>
<evidence type="ECO:0000313" key="2">
    <source>
        <dbReference type="Proteomes" id="UP000616151"/>
    </source>
</evidence>
<reference evidence="1" key="1">
    <citation type="submission" date="2021-01" db="EMBL/GenBank/DDBJ databases">
        <authorList>
            <person name="Sun Q."/>
        </authorList>
    </citation>
    <scope>NUCLEOTIDE SEQUENCE</scope>
    <source>
        <strain evidence="1">YIM B02566</strain>
    </source>
</reference>
<name>A0ACC5R6Q4_9HYPH</name>
<keyword evidence="2" id="KW-1185">Reference proteome</keyword>
<sequence>MPDWIRCLAEACDRSSQSAIAKRLGVSGSVVSGVLRQTYAGTYETVEKATRGALMGDTLVCPVLEEIPAHVCLDHQKRARNFSSASSLRVKLYRACRGGCIHSRIKTTSAEEGGNAE</sequence>
<gene>
    <name evidence="1" type="ORF">JHL16_18170</name>
</gene>